<dbReference type="PANTHER" id="PTHR13301">
    <property type="entry name" value="X-BOX TRANSCRIPTION FACTOR-RELATED"/>
    <property type="match status" value="1"/>
</dbReference>
<keyword evidence="4 13" id="KW-0812">Transmembrane</keyword>
<feature type="active site" evidence="10">
    <location>
        <position position="458"/>
    </location>
</feature>
<evidence type="ECO:0000256" key="4">
    <source>
        <dbReference type="ARBA" id="ARBA00022692"/>
    </source>
</evidence>
<keyword evidence="3 14" id="KW-0808">Transferase</keyword>
<dbReference type="GO" id="GO:0030244">
    <property type="term" value="P:cellulose biosynthetic process"/>
    <property type="evidence" value="ECO:0007669"/>
    <property type="project" value="InterPro"/>
</dbReference>
<evidence type="ECO:0000256" key="10">
    <source>
        <dbReference type="PIRSR" id="PIRSR605150-1"/>
    </source>
</evidence>
<feature type="transmembrane region" description="Helical" evidence="13">
    <location>
        <begin position="83"/>
        <end position="100"/>
    </location>
</feature>
<proteinExistence type="predicted"/>
<dbReference type="OrthoDB" id="72851at2759"/>
<evidence type="ECO:0000256" key="3">
    <source>
        <dbReference type="ARBA" id="ARBA00022679"/>
    </source>
</evidence>
<dbReference type="AlphaFoldDB" id="A0A8T2CSL2"/>
<feature type="active site" evidence="10">
    <location>
        <position position="170"/>
    </location>
</feature>
<keyword evidence="7 13" id="KW-0472">Membrane</keyword>
<feature type="binding site" evidence="11">
    <location>
        <position position="170"/>
    </location>
    <ligand>
        <name>UDP-alpha-D-glucose</name>
        <dbReference type="ChEBI" id="CHEBI:58885"/>
    </ligand>
</feature>
<keyword evidence="6" id="KW-0333">Golgi apparatus</keyword>
<gene>
    <name evidence="14" type="ORF">ISN44_As06g047460</name>
</gene>
<comment type="subcellular location">
    <subcellularLocation>
        <location evidence="1">Golgi apparatus membrane</location>
        <topology evidence="1">Multi-pass membrane protein</topology>
    </subcellularLocation>
</comment>
<comment type="function">
    <text evidence="9">Thought to be a Golgi-localized beta-glycan synthase that polymerize the backbones of noncellulosic polysaccharides (hemicelluloses) of plant cell wall.</text>
</comment>
<protein>
    <submittedName>
        <fullName evidence="14">Nucleotide-diphospho-sugar transferase</fullName>
    </submittedName>
</protein>
<feature type="binding site" evidence="12">
    <location>
        <position position="303"/>
    </location>
    <ligand>
        <name>Mn(2+)</name>
        <dbReference type="ChEBI" id="CHEBI:29035"/>
    </ligand>
</feature>
<evidence type="ECO:0000256" key="6">
    <source>
        <dbReference type="ARBA" id="ARBA00023034"/>
    </source>
</evidence>
<evidence type="ECO:0000256" key="13">
    <source>
        <dbReference type="SAM" id="Phobius"/>
    </source>
</evidence>
<accession>A0A8T2CSL2</accession>
<keyword evidence="8" id="KW-0961">Cell wall biogenesis/degradation</keyword>
<feature type="binding site" evidence="11">
    <location>
        <position position="141"/>
    </location>
    <ligand>
        <name>UDP-alpha-D-glucose</name>
        <dbReference type="ChEBI" id="CHEBI:58885"/>
    </ligand>
</feature>
<comment type="caution">
    <text evidence="14">The sequence shown here is derived from an EMBL/GenBank/DDBJ whole genome shotgun (WGS) entry which is preliminary data.</text>
</comment>
<dbReference type="EMBL" id="JAEFBJ010000006">
    <property type="protein sequence ID" value="KAG7600673.1"/>
    <property type="molecule type" value="Genomic_DNA"/>
</dbReference>
<sequence>MSKVRAASYLRAQTNMGNEDDRIRPVHEGDGEPLFETRRKTGRVIAYRVFSASVFGCICLIWFYRMTVPVEIGENRTGLDRLIWLVMLVVEIWFGFYWVVTQASRWNPVWRFTFSDRLSRRYGKDLPKLDVFVCTADPVIEPPLLVVNTVLSVAALDYPAEKLAVYLSDDGGSELTFYALTEAAEFAKTWVPFCKRFNVEPTSPAAYLSSQANGLDSTAEEVAKMYKEMAVRIETVARLGRVPEEARLKYGDGFSQWDADATRRNHGTILQILVDGREESEIAIPTLVYLSREKRPQHHHNFKAGAMNALLRVSSKITGGRIILNLDCDMYANNSKSARDALCILLDEKEGKEIAFVQFPQCFDNVTRNDLYGSMMRVISDVDFLGLDGNGGSLYIGTGCFHRRDVICGRKYGEEEEEEESERIQEPEMVKALAGCTYEENSQWGKEMGVKYGCPVEDVITGLAIQCRGWKSAYLNPGKKAFLGVAPTNLHQMLVQQRRWSEGDFQILLSEYSPVWYGKGKISLGLILGYCCYCLWAPSSVPVLIYTVLTSLCLFKGIPLFPKVSSLWFIPFGYVTIAANAYSLAEFLWCGGTFRGWWNEQRMWLYRRTSSFLFGFMDTIKKLLGVSESAFVITAKVAEEEAAERYKEEVMEFGVESPMFILLGTLGMLNLFCFAAAVMRLAYGDGGDFKAMGLQFVITGVLVIINWPLYEGMLLRKDRGKMPMSVTVKSVVLALSACTCLAFL</sequence>
<dbReference type="Pfam" id="PF03552">
    <property type="entry name" value="Cellulose_synt"/>
    <property type="match status" value="2"/>
</dbReference>
<evidence type="ECO:0000256" key="5">
    <source>
        <dbReference type="ARBA" id="ARBA00022989"/>
    </source>
</evidence>
<evidence type="ECO:0000313" key="14">
    <source>
        <dbReference type="EMBL" id="KAG7600673.1"/>
    </source>
</evidence>
<keyword evidence="5 13" id="KW-1133">Transmembrane helix</keyword>
<keyword evidence="2" id="KW-0328">Glycosyltransferase</keyword>
<feature type="transmembrane region" description="Helical" evidence="13">
    <location>
        <begin position="45"/>
        <end position="63"/>
    </location>
</feature>
<dbReference type="Proteomes" id="UP000694251">
    <property type="component" value="Chromosome 6"/>
</dbReference>
<organism evidence="14 15">
    <name type="scientific">Arabidopsis suecica</name>
    <name type="common">Swedish thale-cress</name>
    <name type="synonym">Cardaminopsis suecica</name>
    <dbReference type="NCBI Taxonomy" id="45249"/>
    <lineage>
        <taxon>Eukaryota</taxon>
        <taxon>Viridiplantae</taxon>
        <taxon>Streptophyta</taxon>
        <taxon>Embryophyta</taxon>
        <taxon>Tracheophyta</taxon>
        <taxon>Spermatophyta</taxon>
        <taxon>Magnoliopsida</taxon>
        <taxon>eudicotyledons</taxon>
        <taxon>Gunneridae</taxon>
        <taxon>Pentapetalae</taxon>
        <taxon>rosids</taxon>
        <taxon>malvids</taxon>
        <taxon>Brassicales</taxon>
        <taxon>Brassicaceae</taxon>
        <taxon>Camelineae</taxon>
        <taxon>Arabidopsis</taxon>
    </lineage>
</organism>
<reference evidence="14 15" key="1">
    <citation type="submission" date="2020-12" db="EMBL/GenBank/DDBJ databases">
        <title>Concerted genomic and epigenomic changes stabilize Arabidopsis allopolyploids.</title>
        <authorList>
            <person name="Chen Z."/>
        </authorList>
    </citation>
    <scope>NUCLEOTIDE SEQUENCE [LARGE SCALE GENOMIC DNA]</scope>
    <source>
        <strain evidence="14">As9502</strain>
        <tissue evidence="14">Leaf</tissue>
    </source>
</reference>
<feature type="binding site" evidence="12">
    <location>
        <position position="327"/>
    </location>
    <ligand>
        <name>Mn(2+)</name>
        <dbReference type="ChEBI" id="CHEBI:29035"/>
    </ligand>
</feature>
<name>A0A8T2CSL2_ARASU</name>
<feature type="transmembrane region" description="Helical" evidence="13">
    <location>
        <begin position="527"/>
        <end position="549"/>
    </location>
</feature>
<evidence type="ECO:0000256" key="9">
    <source>
        <dbReference type="ARBA" id="ARBA00037405"/>
    </source>
</evidence>
<feature type="transmembrane region" description="Helical" evidence="13">
    <location>
        <begin position="658"/>
        <end position="679"/>
    </location>
</feature>
<evidence type="ECO:0000313" key="15">
    <source>
        <dbReference type="Proteomes" id="UP000694251"/>
    </source>
</evidence>
<feature type="transmembrane region" description="Helical" evidence="13">
    <location>
        <begin position="691"/>
        <end position="710"/>
    </location>
</feature>
<dbReference type="GO" id="GO:0071555">
    <property type="term" value="P:cell wall organization"/>
    <property type="evidence" value="ECO:0007669"/>
    <property type="project" value="UniProtKB-KW"/>
</dbReference>
<dbReference type="GO" id="GO:0016760">
    <property type="term" value="F:cellulose synthase (UDP-forming) activity"/>
    <property type="evidence" value="ECO:0007669"/>
    <property type="project" value="InterPro"/>
</dbReference>
<evidence type="ECO:0000256" key="7">
    <source>
        <dbReference type="ARBA" id="ARBA00023136"/>
    </source>
</evidence>
<evidence type="ECO:0000256" key="8">
    <source>
        <dbReference type="ARBA" id="ARBA00023316"/>
    </source>
</evidence>
<keyword evidence="15" id="KW-1185">Reference proteome</keyword>
<dbReference type="GO" id="GO:0000139">
    <property type="term" value="C:Golgi membrane"/>
    <property type="evidence" value="ECO:0007669"/>
    <property type="project" value="UniProtKB-SubCell"/>
</dbReference>
<evidence type="ECO:0000256" key="11">
    <source>
        <dbReference type="PIRSR" id="PIRSR605150-2"/>
    </source>
</evidence>
<dbReference type="FunFam" id="3.90.550.10:FF:000138">
    <property type="entry name" value="Cellulose synthase isolog"/>
    <property type="match status" value="1"/>
</dbReference>
<dbReference type="InterPro" id="IPR005150">
    <property type="entry name" value="Cellulose_synth"/>
</dbReference>
<evidence type="ECO:0000256" key="2">
    <source>
        <dbReference type="ARBA" id="ARBA00022676"/>
    </source>
</evidence>
<evidence type="ECO:0000256" key="12">
    <source>
        <dbReference type="PIRSR" id="PIRSR605150-3"/>
    </source>
</evidence>
<feature type="transmembrane region" description="Helical" evidence="13">
    <location>
        <begin position="569"/>
        <end position="591"/>
    </location>
</feature>
<evidence type="ECO:0000256" key="1">
    <source>
        <dbReference type="ARBA" id="ARBA00004653"/>
    </source>
</evidence>